<organism evidence="4 5">
    <name type="scientific">Segatella buccae</name>
    <dbReference type="NCBI Taxonomy" id="28126"/>
    <lineage>
        <taxon>Bacteria</taxon>
        <taxon>Pseudomonadati</taxon>
        <taxon>Bacteroidota</taxon>
        <taxon>Bacteroidia</taxon>
        <taxon>Bacteroidales</taxon>
        <taxon>Prevotellaceae</taxon>
        <taxon>Segatella</taxon>
    </lineage>
</organism>
<keyword evidence="4" id="KW-0808">Transferase</keyword>
<keyword evidence="2" id="KW-0472">Membrane</keyword>
<gene>
    <name evidence="4" type="ORF">NCTC13063_02308</name>
</gene>
<dbReference type="InterPro" id="IPR001173">
    <property type="entry name" value="Glyco_trans_2-like"/>
</dbReference>
<dbReference type="PANTHER" id="PTHR43685">
    <property type="entry name" value="GLYCOSYLTRANSFERASE"/>
    <property type="match status" value="1"/>
</dbReference>
<evidence type="ECO:0000256" key="1">
    <source>
        <dbReference type="SAM" id="MobiDB-lite"/>
    </source>
</evidence>
<dbReference type="Pfam" id="PF00535">
    <property type="entry name" value="Glycos_transf_2"/>
    <property type="match status" value="1"/>
</dbReference>
<dbReference type="Proteomes" id="UP000255283">
    <property type="component" value="Unassembled WGS sequence"/>
</dbReference>
<dbReference type="SUPFAM" id="SSF53448">
    <property type="entry name" value="Nucleotide-diphospho-sugar transferases"/>
    <property type="match status" value="1"/>
</dbReference>
<protein>
    <submittedName>
        <fullName evidence="4">Hopanoid biosynthesis associated glycosyl transferase protein HpnI</fullName>
    </submittedName>
</protein>
<evidence type="ECO:0000313" key="5">
    <source>
        <dbReference type="Proteomes" id="UP000255283"/>
    </source>
</evidence>
<dbReference type="EMBL" id="UGTJ01000002">
    <property type="protein sequence ID" value="SUB96546.1"/>
    <property type="molecule type" value="Genomic_DNA"/>
</dbReference>
<dbReference type="InterPro" id="IPR050834">
    <property type="entry name" value="Glycosyltransf_2"/>
</dbReference>
<feature type="transmembrane region" description="Helical" evidence="2">
    <location>
        <begin position="329"/>
        <end position="346"/>
    </location>
</feature>
<feature type="domain" description="Glycosyltransferase 2-like" evidence="3">
    <location>
        <begin position="62"/>
        <end position="200"/>
    </location>
</feature>
<dbReference type="GO" id="GO:0016740">
    <property type="term" value="F:transferase activity"/>
    <property type="evidence" value="ECO:0007669"/>
    <property type="project" value="UniProtKB-KW"/>
</dbReference>
<reference evidence="4 5" key="1">
    <citation type="submission" date="2018-06" db="EMBL/GenBank/DDBJ databases">
        <authorList>
            <consortium name="Pathogen Informatics"/>
            <person name="Doyle S."/>
        </authorList>
    </citation>
    <scope>NUCLEOTIDE SEQUENCE [LARGE SCALE GENOMIC DNA]</scope>
    <source>
        <strain evidence="4 5">NCTC13063</strain>
    </source>
</reference>
<evidence type="ECO:0000313" key="4">
    <source>
        <dbReference type="EMBL" id="SUB96546.1"/>
    </source>
</evidence>
<dbReference type="AlphaFoldDB" id="A0AAQ1UP33"/>
<proteinExistence type="predicted"/>
<feature type="region of interest" description="Disordered" evidence="1">
    <location>
        <begin position="34"/>
        <end position="57"/>
    </location>
</feature>
<dbReference type="PANTHER" id="PTHR43685:SF14">
    <property type="entry name" value="GLYCOSYLTRANSFERASE 2-LIKE DOMAIN-CONTAINING PROTEIN"/>
    <property type="match status" value="1"/>
</dbReference>
<accession>A0AAQ1UP33</accession>
<dbReference type="InterPro" id="IPR029044">
    <property type="entry name" value="Nucleotide-diphossugar_trans"/>
</dbReference>
<dbReference type="RefSeq" id="WP_115154255.1">
    <property type="nucleotide sequence ID" value="NZ_DBFWLE010000019.1"/>
</dbReference>
<feature type="transmembrane region" description="Helical" evidence="2">
    <location>
        <begin position="305"/>
        <end position="323"/>
    </location>
</feature>
<comment type="caution">
    <text evidence="4">The sequence shown here is derived from an EMBL/GenBank/DDBJ whole genome shotgun (WGS) entry which is preliminary data.</text>
</comment>
<sequence length="394" mass="43859">MDFLIIDPTTVILSVAVILLSAAGAMANPFFRSVGPDTPPDAPGETEDGGGTAPRTPLPQATVLITVHDQADSLERNLPAFLSQDYPDYRVVVVGEKGDGETEDILKRLAARHSRLYYTLIPESSRYMSRKKLQVTLGVKAAGSEWIVLTEATMRPQSDRWLATMATHFADDCNLVMGYAGFDDATPGYRRFIRLREACYLLRRARRGRALSTNMANLAFRKSDFLRHNGFRGNLQLVRGEYEFLVNRYAERGRTRVVLSPAAWLTEETPGNRTWLNTYLYHIAALPLLSHTGSMRLLRFADHLLPHLSLAAGLAAVAWGLLAHNALPLASGVLALLVLAVARTLIAARAMRRFGIAIPALLLPFYEWSVVAHNALMHLHYWRADKNDFTSHKL</sequence>
<keyword evidence="2" id="KW-1133">Transmembrane helix</keyword>
<evidence type="ECO:0000256" key="2">
    <source>
        <dbReference type="SAM" id="Phobius"/>
    </source>
</evidence>
<name>A0AAQ1UP33_9BACT</name>
<evidence type="ECO:0000259" key="3">
    <source>
        <dbReference type="Pfam" id="PF00535"/>
    </source>
</evidence>
<dbReference type="Gene3D" id="3.90.550.10">
    <property type="entry name" value="Spore Coat Polysaccharide Biosynthesis Protein SpsA, Chain A"/>
    <property type="match status" value="1"/>
</dbReference>
<keyword evidence="2" id="KW-0812">Transmembrane</keyword>